<evidence type="ECO:0000259" key="2">
    <source>
        <dbReference type="Pfam" id="PF00296"/>
    </source>
</evidence>
<organism evidence="3 4">
    <name type="scientific">Pseudofrankia inefficax (strain DSM 45817 / CECT 9037 / DDB 130130 / EuI1c)</name>
    <name type="common">Frankia inefficax</name>
    <dbReference type="NCBI Taxonomy" id="298654"/>
    <lineage>
        <taxon>Bacteria</taxon>
        <taxon>Bacillati</taxon>
        <taxon>Actinomycetota</taxon>
        <taxon>Actinomycetes</taxon>
        <taxon>Frankiales</taxon>
        <taxon>Frankiaceae</taxon>
        <taxon>Pseudofrankia</taxon>
    </lineage>
</organism>
<dbReference type="Gene3D" id="3.20.20.30">
    <property type="entry name" value="Luciferase-like domain"/>
    <property type="match status" value="1"/>
</dbReference>
<keyword evidence="4" id="KW-1185">Reference proteome</keyword>
<accession>E3J8D8</accession>
<dbReference type="Proteomes" id="UP000002484">
    <property type="component" value="Chromosome"/>
</dbReference>
<reference evidence="3 4" key="1">
    <citation type="submission" date="2010-10" db="EMBL/GenBank/DDBJ databases">
        <title>Complete sequence of Frankia sp. EuI1c.</title>
        <authorList>
            <consortium name="US DOE Joint Genome Institute"/>
            <person name="Lucas S."/>
            <person name="Copeland A."/>
            <person name="Lapidus A."/>
            <person name="Cheng J.-F."/>
            <person name="Bruce D."/>
            <person name="Goodwin L."/>
            <person name="Pitluck S."/>
            <person name="Chertkov O."/>
            <person name="Detter J.C."/>
            <person name="Han C."/>
            <person name="Tapia R."/>
            <person name="Land M."/>
            <person name="Hauser L."/>
            <person name="Jeffries C."/>
            <person name="Kyrpides N."/>
            <person name="Ivanova N."/>
            <person name="Mikhailova N."/>
            <person name="Beauchemin N."/>
            <person name="Sen A."/>
            <person name="Sur S.A."/>
            <person name="Gtari M."/>
            <person name="Wall L."/>
            <person name="Tisa L."/>
            <person name="Woyke T."/>
        </authorList>
    </citation>
    <scope>NUCLEOTIDE SEQUENCE [LARGE SCALE GENOMIC DNA]</scope>
    <source>
        <strain evidence="4">DSM 45817 / CECT 9037 / EuI1c</strain>
    </source>
</reference>
<dbReference type="STRING" id="298654.FraEuI1c_6493"/>
<keyword evidence="1" id="KW-0560">Oxidoreductase</keyword>
<dbReference type="SUPFAM" id="SSF51679">
    <property type="entry name" value="Bacterial luciferase-like"/>
    <property type="match status" value="1"/>
</dbReference>
<protein>
    <submittedName>
        <fullName evidence="3">F420-dependent oxidoreductase, G6PDH family</fullName>
    </submittedName>
</protein>
<dbReference type="InterPro" id="IPR011251">
    <property type="entry name" value="Luciferase-like_dom"/>
</dbReference>
<dbReference type="OrthoDB" id="180193at2"/>
<dbReference type="HOGENOM" id="CLU_027853_4_0_11"/>
<dbReference type="Pfam" id="PF00296">
    <property type="entry name" value="Bac_luciferase"/>
    <property type="match status" value="1"/>
</dbReference>
<dbReference type="EMBL" id="CP002299">
    <property type="protein sequence ID" value="ADP84472.1"/>
    <property type="molecule type" value="Genomic_DNA"/>
</dbReference>
<dbReference type="InterPro" id="IPR036661">
    <property type="entry name" value="Luciferase-like_sf"/>
</dbReference>
<dbReference type="eggNOG" id="COG2141">
    <property type="taxonomic scope" value="Bacteria"/>
</dbReference>
<dbReference type="PANTHER" id="PTHR43244">
    <property type="match status" value="1"/>
</dbReference>
<dbReference type="KEGG" id="fri:FraEuI1c_6493"/>
<dbReference type="InterPro" id="IPR050564">
    <property type="entry name" value="F420-G6PD/mer"/>
</dbReference>
<dbReference type="AlphaFoldDB" id="E3J8D8"/>
<dbReference type="InterPro" id="IPR019945">
    <property type="entry name" value="F420_G6P_DH-rel"/>
</dbReference>
<dbReference type="PANTHER" id="PTHR43244:SF1">
    <property type="entry name" value="5,10-METHYLENETETRAHYDROMETHANOPTERIN REDUCTASE"/>
    <property type="match status" value="1"/>
</dbReference>
<feature type="domain" description="Luciferase-like" evidence="2">
    <location>
        <begin position="3"/>
        <end position="289"/>
    </location>
</feature>
<gene>
    <name evidence="3" type="ordered locus">FraEuI1c_6493</name>
</gene>
<dbReference type="RefSeq" id="WP_013427585.1">
    <property type="nucleotide sequence ID" value="NC_014666.1"/>
</dbReference>
<name>E3J8D8_PSEI1</name>
<sequence>MTEFGYFLSDEELSPPEIVRSAQAAQAAGFDRIWISDHYHPWQSSQGQSPFVWSVLGAIAATTELRMTTAVTCPTFRIHPAILAQVTETVATLAPGRFTFGVGSGEALNEHILGDAWPPVSSRHARLEEAIEVIRQLWTGDTVTHGGRYFTVHNAKIFSRPDSPPPIYVSGFGEQATQLAGRVGDGWMSVRPDAEGLRTYRDNGGKGRTQAGVKICWAPTMKEAVETAHQRWGFEGAGGQAAQDLPTWQSFEALNDASSPQATANAIACGPDAEHAANAIRPYLDAGFDEVYISQMGPDQDGGIRFLAEEVLPLLR</sequence>
<evidence type="ECO:0000256" key="1">
    <source>
        <dbReference type="ARBA" id="ARBA00023002"/>
    </source>
</evidence>
<evidence type="ECO:0000313" key="4">
    <source>
        <dbReference type="Proteomes" id="UP000002484"/>
    </source>
</evidence>
<proteinExistence type="predicted"/>
<dbReference type="InParanoid" id="E3J8D8"/>
<dbReference type="GO" id="GO:0016705">
    <property type="term" value="F:oxidoreductase activity, acting on paired donors, with incorporation or reduction of molecular oxygen"/>
    <property type="evidence" value="ECO:0007669"/>
    <property type="project" value="InterPro"/>
</dbReference>
<evidence type="ECO:0000313" key="3">
    <source>
        <dbReference type="EMBL" id="ADP84472.1"/>
    </source>
</evidence>
<dbReference type="NCBIfam" id="TIGR03557">
    <property type="entry name" value="F420_G6P_family"/>
    <property type="match status" value="1"/>
</dbReference>